<dbReference type="GO" id="GO:0005524">
    <property type="term" value="F:ATP binding"/>
    <property type="evidence" value="ECO:0007669"/>
    <property type="project" value="UniProtKB-KW"/>
</dbReference>
<feature type="domain" description="Helicase C-terminal" evidence="10">
    <location>
        <begin position="244"/>
        <end position="413"/>
    </location>
</feature>
<evidence type="ECO:0000256" key="4">
    <source>
        <dbReference type="ARBA" id="ARBA00022801"/>
    </source>
</evidence>
<dbReference type="PANTHER" id="PTHR47961:SF6">
    <property type="entry name" value="DNA-DIRECTED DNA POLYMERASE"/>
    <property type="match status" value="1"/>
</dbReference>
<dbReference type="STRING" id="1147741.A0A0R3RJR1"/>
<dbReference type="InterPro" id="IPR027417">
    <property type="entry name" value="P-loop_NTPase"/>
</dbReference>
<dbReference type="PROSITE" id="PS51194">
    <property type="entry name" value="HELICASE_CTER"/>
    <property type="match status" value="1"/>
</dbReference>
<evidence type="ECO:0000256" key="2">
    <source>
        <dbReference type="ARBA" id="ARBA00022741"/>
    </source>
</evidence>
<dbReference type="SUPFAM" id="SSF52540">
    <property type="entry name" value="P-loop containing nucleoside triphosphate hydrolases"/>
    <property type="match status" value="1"/>
</dbReference>
<dbReference type="GO" id="GO:0004386">
    <property type="term" value="F:helicase activity"/>
    <property type="evidence" value="ECO:0007669"/>
    <property type="project" value="UniProtKB-KW"/>
</dbReference>
<organism evidence="11 12">
    <name type="scientific">Elaeophora elaphi</name>
    <dbReference type="NCBI Taxonomy" id="1147741"/>
    <lineage>
        <taxon>Eukaryota</taxon>
        <taxon>Metazoa</taxon>
        <taxon>Ecdysozoa</taxon>
        <taxon>Nematoda</taxon>
        <taxon>Chromadorea</taxon>
        <taxon>Rhabditida</taxon>
        <taxon>Spirurina</taxon>
        <taxon>Spiruromorpha</taxon>
        <taxon>Filarioidea</taxon>
        <taxon>Onchocercidae</taxon>
        <taxon>Elaeophora</taxon>
    </lineage>
</organism>
<evidence type="ECO:0000313" key="12">
    <source>
        <dbReference type="WBParaSite" id="EEL_0000172001-mRNA-1"/>
    </source>
</evidence>
<dbReference type="PANTHER" id="PTHR47961">
    <property type="entry name" value="DNA POLYMERASE THETA, PUTATIVE (AFU_ORTHOLOGUE AFUA_1G05260)-RELATED"/>
    <property type="match status" value="1"/>
</dbReference>
<evidence type="ECO:0000256" key="1">
    <source>
        <dbReference type="ARBA" id="ARBA00004123"/>
    </source>
</evidence>
<evidence type="ECO:0000259" key="9">
    <source>
        <dbReference type="PROSITE" id="PS51192"/>
    </source>
</evidence>
<evidence type="ECO:0000256" key="5">
    <source>
        <dbReference type="ARBA" id="ARBA00022806"/>
    </source>
</evidence>
<evidence type="ECO:0000256" key="7">
    <source>
        <dbReference type="ARBA" id="ARBA00023204"/>
    </source>
</evidence>
<dbReference type="Gene3D" id="3.40.50.300">
    <property type="entry name" value="P-loop containing nucleotide triphosphate hydrolases"/>
    <property type="match status" value="2"/>
</dbReference>
<keyword evidence="11" id="KW-1185">Reference proteome</keyword>
<keyword evidence="4" id="KW-0378">Hydrolase</keyword>
<dbReference type="GO" id="GO:0005634">
    <property type="term" value="C:nucleus"/>
    <property type="evidence" value="ECO:0007669"/>
    <property type="project" value="UniProtKB-SubCell"/>
</dbReference>
<dbReference type="Pfam" id="PF00271">
    <property type="entry name" value="Helicase_C"/>
    <property type="match status" value="1"/>
</dbReference>
<keyword evidence="7" id="KW-0234">DNA repair</keyword>
<name>A0A0R3RJR1_9BILA</name>
<comment type="subcellular location">
    <subcellularLocation>
        <location evidence="1">Nucleus</location>
    </subcellularLocation>
</comment>
<dbReference type="CDD" id="cd18795">
    <property type="entry name" value="SF2_C_Ski2"/>
    <property type="match status" value="1"/>
</dbReference>
<feature type="domain" description="Helicase ATP-binding" evidence="9">
    <location>
        <begin position="36"/>
        <end position="207"/>
    </location>
</feature>
<keyword evidence="6" id="KW-0067">ATP-binding</keyword>
<dbReference type="Proteomes" id="UP000050640">
    <property type="component" value="Unplaced"/>
</dbReference>
<accession>A0A0R3RJR1</accession>
<dbReference type="SMART" id="SM00490">
    <property type="entry name" value="HELICc"/>
    <property type="match status" value="1"/>
</dbReference>
<dbReference type="GO" id="GO:0016787">
    <property type="term" value="F:hydrolase activity"/>
    <property type="evidence" value="ECO:0007669"/>
    <property type="project" value="UniProtKB-KW"/>
</dbReference>
<evidence type="ECO:0000259" key="10">
    <source>
        <dbReference type="PROSITE" id="PS51194"/>
    </source>
</evidence>
<dbReference type="PROSITE" id="PS51192">
    <property type="entry name" value="HELICASE_ATP_BIND_1"/>
    <property type="match status" value="1"/>
</dbReference>
<dbReference type="InterPro" id="IPR050474">
    <property type="entry name" value="Hel308_SKI2-like"/>
</dbReference>
<proteinExistence type="predicted"/>
<dbReference type="AlphaFoldDB" id="A0A0R3RJR1"/>
<dbReference type="Pfam" id="PF00270">
    <property type="entry name" value="DEAD"/>
    <property type="match status" value="1"/>
</dbReference>
<keyword evidence="2" id="KW-0547">Nucleotide-binding</keyword>
<sequence length="413" mass="46856">MPDYPAWVPEEIAVGYIEHGIQALLSWQLDVLNNRSLQAPQYGNFVFSAPTSSGKTVVAELIAVNTVRQLRCKAIFVFPYISVAKEKFLTLQKIWRRVDLRVSAFMGSHSSSFQVWDASVCTIEKANSLLNRMIDDKTILDIGVLVIDEFHMLFDENRGPLVEQIVGKALYISRFLNHRIQIIGLSATLPNLDELADWLSAEKYETQFRPIELHEMIMCDNQLRDVNTLECIRTISNEFAIPNDIEYIITQLCTESVIKGESVLVFCSSKAETEKLALAILHHFKERFKSSNNQNFISLLNMQSLNHEMQFVDDILQETIPYGIAFHHAGLTVEERESIENAFHERSLRIVCATSTLSSGINLPAHRVIIKAQMCGPVALNGLTYMQMVGRAGRLGRTEKDYNENSKRSEDLI</sequence>
<dbReference type="GO" id="GO:0006281">
    <property type="term" value="P:DNA repair"/>
    <property type="evidence" value="ECO:0007669"/>
    <property type="project" value="UniProtKB-KW"/>
</dbReference>
<evidence type="ECO:0000256" key="6">
    <source>
        <dbReference type="ARBA" id="ARBA00022840"/>
    </source>
</evidence>
<keyword evidence="5" id="KW-0347">Helicase</keyword>
<evidence type="ECO:0000256" key="8">
    <source>
        <dbReference type="ARBA" id="ARBA00023242"/>
    </source>
</evidence>
<dbReference type="InterPro" id="IPR001650">
    <property type="entry name" value="Helicase_C-like"/>
</dbReference>
<reference evidence="12" key="1">
    <citation type="submission" date="2017-02" db="UniProtKB">
        <authorList>
            <consortium name="WormBaseParasite"/>
        </authorList>
    </citation>
    <scope>IDENTIFICATION</scope>
</reference>
<dbReference type="WBParaSite" id="EEL_0000172001-mRNA-1">
    <property type="protein sequence ID" value="EEL_0000172001-mRNA-1"/>
    <property type="gene ID" value="EEL_0000172001"/>
</dbReference>
<dbReference type="FunFam" id="3.40.50.300:FF:000813">
    <property type="entry name" value="helicase POLQ-like isoform X1"/>
    <property type="match status" value="1"/>
</dbReference>
<dbReference type="InterPro" id="IPR011545">
    <property type="entry name" value="DEAD/DEAH_box_helicase_dom"/>
</dbReference>
<evidence type="ECO:0000256" key="3">
    <source>
        <dbReference type="ARBA" id="ARBA00022763"/>
    </source>
</evidence>
<keyword evidence="8" id="KW-0539">Nucleus</keyword>
<evidence type="ECO:0000313" key="11">
    <source>
        <dbReference type="Proteomes" id="UP000050640"/>
    </source>
</evidence>
<keyword evidence="3" id="KW-0227">DNA damage</keyword>
<dbReference type="InterPro" id="IPR014001">
    <property type="entry name" value="Helicase_ATP-bd"/>
</dbReference>
<dbReference type="GO" id="GO:0003676">
    <property type="term" value="F:nucleic acid binding"/>
    <property type="evidence" value="ECO:0007669"/>
    <property type="project" value="InterPro"/>
</dbReference>
<dbReference type="SMART" id="SM00487">
    <property type="entry name" value="DEXDc"/>
    <property type="match status" value="1"/>
</dbReference>
<protein>
    <submittedName>
        <fullName evidence="12">DNA polymerase theta</fullName>
    </submittedName>
</protein>